<feature type="region of interest" description="Disordered" evidence="1">
    <location>
        <begin position="109"/>
        <end position="189"/>
    </location>
</feature>
<dbReference type="EMBL" id="JBBPBN010000085">
    <property type="protein sequence ID" value="KAK8982437.1"/>
    <property type="molecule type" value="Genomic_DNA"/>
</dbReference>
<proteinExistence type="predicted"/>
<comment type="caution">
    <text evidence="2">The sequence shown here is derived from an EMBL/GenBank/DDBJ whole genome shotgun (WGS) entry which is preliminary data.</text>
</comment>
<feature type="compositionally biased region" description="Polar residues" evidence="1">
    <location>
        <begin position="157"/>
        <end position="188"/>
    </location>
</feature>
<reference evidence="2 3" key="1">
    <citation type="journal article" date="2024" name="G3 (Bethesda)">
        <title>Genome assembly of Hibiscus sabdariffa L. provides insights into metabolisms of medicinal natural products.</title>
        <authorList>
            <person name="Kim T."/>
        </authorList>
    </citation>
    <scope>NUCLEOTIDE SEQUENCE [LARGE SCALE GENOMIC DNA]</scope>
    <source>
        <strain evidence="2">TK-2024</strain>
        <tissue evidence="2">Old leaves</tissue>
    </source>
</reference>
<protein>
    <submittedName>
        <fullName evidence="2">Uncharacterized protein</fullName>
    </submittedName>
</protein>
<gene>
    <name evidence="2" type="ORF">V6N11_046359</name>
</gene>
<keyword evidence="3" id="KW-1185">Reference proteome</keyword>
<evidence type="ECO:0000313" key="2">
    <source>
        <dbReference type="EMBL" id="KAK8982437.1"/>
    </source>
</evidence>
<organism evidence="2 3">
    <name type="scientific">Hibiscus sabdariffa</name>
    <name type="common">roselle</name>
    <dbReference type="NCBI Taxonomy" id="183260"/>
    <lineage>
        <taxon>Eukaryota</taxon>
        <taxon>Viridiplantae</taxon>
        <taxon>Streptophyta</taxon>
        <taxon>Embryophyta</taxon>
        <taxon>Tracheophyta</taxon>
        <taxon>Spermatophyta</taxon>
        <taxon>Magnoliopsida</taxon>
        <taxon>eudicotyledons</taxon>
        <taxon>Gunneridae</taxon>
        <taxon>Pentapetalae</taxon>
        <taxon>rosids</taxon>
        <taxon>malvids</taxon>
        <taxon>Malvales</taxon>
        <taxon>Malvaceae</taxon>
        <taxon>Malvoideae</taxon>
        <taxon>Hibiscus</taxon>
    </lineage>
</organism>
<evidence type="ECO:0000313" key="3">
    <source>
        <dbReference type="Proteomes" id="UP001396334"/>
    </source>
</evidence>
<feature type="compositionally biased region" description="Polar residues" evidence="1">
    <location>
        <begin position="348"/>
        <end position="357"/>
    </location>
</feature>
<evidence type="ECO:0000256" key="1">
    <source>
        <dbReference type="SAM" id="MobiDB-lite"/>
    </source>
</evidence>
<accession>A0ABR2P1X8</accession>
<name>A0ABR2P1X8_9ROSI</name>
<feature type="region of interest" description="Disordered" evidence="1">
    <location>
        <begin position="320"/>
        <end position="357"/>
    </location>
</feature>
<sequence length="614" mass="66947">MLKNLRRELVRKLNESVTLIRTVRLITGNIRSLGWIMSKPVLLETGHVLKYTSSNNFSRVNSGTRYFDRVRGAFFSSSKAFSGSSFFGKSTNTPSTITKENKTTISVDHANTSAHRRDYCTSERVAGKSSINGDDKNAKSSHPVLSEPQQRAAPKKSWQQLFTNSPSVAPVSSENVISRPNSKVQTEASPPFLGHSSTMQTFDSPINFVLPSPFTSTYQNGVPNSSLGFSPAVGPAFSRASEGLHECIPEEPELFEDPCYVPDPVSLLGPVSELLDNFHLDLGGGYGRDIDMGMERPRVLNNTSVSSEVSKPSPIECPLSRLRPADEGHNNSNMLPTSPKARDLHSSPDVTNANDKGTWHMWNSSPLEDGLGLVGGPASWFLPLEHNVSNKENFAHPSMQKTMASLFVNEDPLLAGTQSPQQVFLGNGLHGGALNPGNGPSGLDPWLQNAVFPPSSGNDNYFPVKPQEVVSERSYGSPNGVACTRPFEPSPVSCWPKKEWGGIKQEGSGGAVGKSSIARPTQMYSHFELKHVTKTGSYVLSHNFLILSCVSIAPFFSQPDGTMELFFFNLKAVDKEMKSKAFMLQGVGNSCFSKISASRLQQQSPFEARDFPLL</sequence>
<dbReference type="Proteomes" id="UP001396334">
    <property type="component" value="Unassembled WGS sequence"/>
</dbReference>